<organism evidence="1 2">
    <name type="scientific">Lecanicillium saksenae</name>
    <dbReference type="NCBI Taxonomy" id="468837"/>
    <lineage>
        <taxon>Eukaryota</taxon>
        <taxon>Fungi</taxon>
        <taxon>Dikarya</taxon>
        <taxon>Ascomycota</taxon>
        <taxon>Pezizomycotina</taxon>
        <taxon>Sordariomycetes</taxon>
        <taxon>Hypocreomycetidae</taxon>
        <taxon>Hypocreales</taxon>
        <taxon>Cordycipitaceae</taxon>
        <taxon>Lecanicillium</taxon>
    </lineage>
</organism>
<reference evidence="1" key="1">
    <citation type="submission" date="2022-07" db="EMBL/GenBank/DDBJ databases">
        <title>Genome Sequence of Lecanicillium saksenae.</title>
        <authorList>
            <person name="Buettner E."/>
        </authorList>
    </citation>
    <scope>NUCLEOTIDE SEQUENCE</scope>
    <source>
        <strain evidence="1">VT-O1</strain>
    </source>
</reference>
<comment type="caution">
    <text evidence="1">The sequence shown here is derived from an EMBL/GenBank/DDBJ whole genome shotgun (WGS) entry which is preliminary data.</text>
</comment>
<evidence type="ECO:0000313" key="2">
    <source>
        <dbReference type="Proteomes" id="UP001148737"/>
    </source>
</evidence>
<protein>
    <submittedName>
        <fullName evidence="1">Uncharacterized protein</fullName>
    </submittedName>
</protein>
<keyword evidence="2" id="KW-1185">Reference proteome</keyword>
<accession>A0ACC1R3Z2</accession>
<proteinExistence type="predicted"/>
<gene>
    <name evidence="1" type="ORF">NLG97_g2017</name>
</gene>
<name>A0ACC1R3Z2_9HYPO</name>
<evidence type="ECO:0000313" key="1">
    <source>
        <dbReference type="EMBL" id="KAJ3497282.1"/>
    </source>
</evidence>
<dbReference type="EMBL" id="JANAKD010000122">
    <property type="protein sequence ID" value="KAJ3497282.1"/>
    <property type="molecule type" value="Genomic_DNA"/>
</dbReference>
<dbReference type="Proteomes" id="UP001148737">
    <property type="component" value="Unassembled WGS sequence"/>
</dbReference>
<sequence length="238" mass="26535">MVSTQYYKPQRPSLDGTEGEQEELLLASPSGFLATSGRCGRIRVRLQKHTSAFKDILIFGLAIAALVTYAWRPAINVDSEGATENQKQTPLSILAGCDCGRSIKEAKELGCKFDTLASAWLPSHCRDSELTAQFDRAGDGPNGTWTYWLDRQKTRAISIEELAALADTPEAVFYNSHRWHIVHCMYYWRKAVRARRLGTTVEPRYNSEGHAAHCAQMLDLDGSEYMTATSVTLNSNLN</sequence>